<name>A0ABW6WNR7_9ACTN</name>
<dbReference type="Pfam" id="PF07730">
    <property type="entry name" value="HisKA_3"/>
    <property type="match status" value="1"/>
</dbReference>
<dbReference type="SUPFAM" id="SSF55874">
    <property type="entry name" value="ATPase domain of HSP90 chaperone/DNA topoisomerase II/histidine kinase"/>
    <property type="match status" value="1"/>
</dbReference>
<dbReference type="InterPro" id="IPR011712">
    <property type="entry name" value="Sig_transdc_His_kin_sub3_dim/P"/>
</dbReference>
<keyword evidence="4" id="KW-0812">Transmembrane</keyword>
<dbReference type="InterPro" id="IPR050482">
    <property type="entry name" value="Sensor_HK_TwoCompSys"/>
</dbReference>
<keyword evidence="3" id="KW-0902">Two-component regulatory system</keyword>
<evidence type="ECO:0000259" key="5">
    <source>
        <dbReference type="PROSITE" id="PS50109"/>
    </source>
</evidence>
<evidence type="ECO:0000313" key="6">
    <source>
        <dbReference type="EMBL" id="MFF5294943.1"/>
    </source>
</evidence>
<feature type="transmembrane region" description="Helical" evidence="4">
    <location>
        <begin position="32"/>
        <end position="50"/>
    </location>
</feature>
<feature type="transmembrane region" description="Helical" evidence="4">
    <location>
        <begin position="109"/>
        <end position="129"/>
    </location>
</feature>
<protein>
    <submittedName>
        <fullName evidence="6">Sensor histidine kinase</fullName>
    </submittedName>
</protein>
<evidence type="ECO:0000256" key="2">
    <source>
        <dbReference type="ARBA" id="ARBA00022777"/>
    </source>
</evidence>
<dbReference type="Pfam" id="PF02518">
    <property type="entry name" value="HATPase_c"/>
    <property type="match status" value="1"/>
</dbReference>
<feature type="transmembrane region" description="Helical" evidence="4">
    <location>
        <begin position="7"/>
        <end position="26"/>
    </location>
</feature>
<feature type="domain" description="Histidine kinase" evidence="5">
    <location>
        <begin position="293"/>
        <end position="381"/>
    </location>
</feature>
<dbReference type="Proteomes" id="UP001602245">
    <property type="component" value="Unassembled WGS sequence"/>
</dbReference>
<dbReference type="InterPro" id="IPR036890">
    <property type="entry name" value="HATPase_C_sf"/>
</dbReference>
<keyword evidence="4" id="KW-1133">Transmembrane helix</keyword>
<dbReference type="EMBL" id="JBIAZU010000007">
    <property type="protein sequence ID" value="MFF5294943.1"/>
    <property type="molecule type" value="Genomic_DNA"/>
</dbReference>
<evidence type="ECO:0000256" key="4">
    <source>
        <dbReference type="SAM" id="Phobius"/>
    </source>
</evidence>
<evidence type="ECO:0000313" key="7">
    <source>
        <dbReference type="Proteomes" id="UP001602245"/>
    </source>
</evidence>
<dbReference type="RefSeq" id="WP_084699456.1">
    <property type="nucleotide sequence ID" value="NZ_JBIAZU010000007.1"/>
</dbReference>
<feature type="transmembrane region" description="Helical" evidence="4">
    <location>
        <begin position="135"/>
        <end position="156"/>
    </location>
</feature>
<comment type="caution">
    <text evidence="6">The sequence shown here is derived from an EMBL/GenBank/DDBJ whole genome shotgun (WGS) entry which is preliminary data.</text>
</comment>
<accession>A0ABW6WNR7</accession>
<evidence type="ECO:0000256" key="1">
    <source>
        <dbReference type="ARBA" id="ARBA00022679"/>
    </source>
</evidence>
<gene>
    <name evidence="6" type="ORF">ACFY35_36355</name>
</gene>
<dbReference type="PANTHER" id="PTHR24421">
    <property type="entry name" value="NITRATE/NITRITE SENSOR PROTEIN NARX-RELATED"/>
    <property type="match status" value="1"/>
</dbReference>
<dbReference type="Gene3D" id="3.30.565.10">
    <property type="entry name" value="Histidine kinase-like ATPase, C-terminal domain"/>
    <property type="match status" value="1"/>
</dbReference>
<reference evidence="6 7" key="1">
    <citation type="submission" date="2024-10" db="EMBL/GenBank/DDBJ databases">
        <title>The Natural Products Discovery Center: Release of the First 8490 Sequenced Strains for Exploring Actinobacteria Biosynthetic Diversity.</title>
        <authorList>
            <person name="Kalkreuter E."/>
            <person name="Kautsar S.A."/>
            <person name="Yang D."/>
            <person name="Bader C.D."/>
            <person name="Teijaro C.N."/>
            <person name="Fluegel L."/>
            <person name="Davis C.M."/>
            <person name="Simpson J.R."/>
            <person name="Lauterbach L."/>
            <person name="Steele A.D."/>
            <person name="Gui C."/>
            <person name="Meng S."/>
            <person name="Li G."/>
            <person name="Viehrig K."/>
            <person name="Ye F."/>
            <person name="Su P."/>
            <person name="Kiefer A.F."/>
            <person name="Nichols A."/>
            <person name="Cepeda A.J."/>
            <person name="Yan W."/>
            <person name="Fan B."/>
            <person name="Jiang Y."/>
            <person name="Adhikari A."/>
            <person name="Zheng C.-J."/>
            <person name="Schuster L."/>
            <person name="Cowan T.M."/>
            <person name="Smanski M.J."/>
            <person name="Chevrette M.G."/>
            <person name="De Carvalho L.P.S."/>
            <person name="Shen B."/>
        </authorList>
    </citation>
    <scope>NUCLEOTIDE SEQUENCE [LARGE SCALE GENOMIC DNA]</scope>
    <source>
        <strain evidence="6 7">NPDC000087</strain>
    </source>
</reference>
<dbReference type="SMART" id="SM00387">
    <property type="entry name" value="HATPase_c"/>
    <property type="match status" value="1"/>
</dbReference>
<keyword evidence="4" id="KW-0472">Membrane</keyword>
<keyword evidence="1" id="KW-0808">Transferase</keyword>
<feature type="transmembrane region" description="Helical" evidence="4">
    <location>
        <begin position="85"/>
        <end position="102"/>
    </location>
</feature>
<keyword evidence="7" id="KW-1185">Reference proteome</keyword>
<dbReference type="PROSITE" id="PS50109">
    <property type="entry name" value="HIS_KIN"/>
    <property type="match status" value="1"/>
</dbReference>
<dbReference type="GO" id="GO:0016301">
    <property type="term" value="F:kinase activity"/>
    <property type="evidence" value="ECO:0007669"/>
    <property type="project" value="UniProtKB-KW"/>
</dbReference>
<organism evidence="6 7">
    <name type="scientific">Paractinoplanes globisporus</name>
    <dbReference type="NCBI Taxonomy" id="113565"/>
    <lineage>
        <taxon>Bacteria</taxon>
        <taxon>Bacillati</taxon>
        <taxon>Actinomycetota</taxon>
        <taxon>Actinomycetes</taxon>
        <taxon>Micromonosporales</taxon>
        <taxon>Micromonosporaceae</taxon>
        <taxon>Paractinoplanes</taxon>
    </lineage>
</organism>
<dbReference type="CDD" id="cd16917">
    <property type="entry name" value="HATPase_UhpB-NarQ-NarX-like"/>
    <property type="match status" value="1"/>
</dbReference>
<dbReference type="PANTHER" id="PTHR24421:SF63">
    <property type="entry name" value="SENSOR HISTIDINE KINASE DESK"/>
    <property type="match status" value="1"/>
</dbReference>
<feature type="transmembrane region" description="Helical" evidence="4">
    <location>
        <begin position="62"/>
        <end position="79"/>
    </location>
</feature>
<keyword evidence="2 6" id="KW-0418">Kinase</keyword>
<sequence>MVAPLRWMASVLYAAVLVTGVYYALAGLSPNWSRAALIGFVVALAALLAVEQLARRHADSRRWAIGLLIARMVLFEVVTATDDAGFGRVLYVLVPFFAYFSLGRRWSIGLAGAYLVAGVARASFTPSWWTDPEIVSDLLMFFIGMLLSVVTAAVAAEQQRSRERAERLVGELSASQLRVAELSAAAERNRLARDIHDSVGHHLTAISVQLAKAEAFRERDPEVADRAVGDARRAAGRALQEVRESVGALRAEPFSLTAGVAALAEGLDDAGFRVSMEVSGSEAGHGRPALEALYRVAQEALTNARRHAEADRVRVTLRFGLRETATLEVADNGRGFAVGSAVGGSGVPGMRERVAALGGSLVIDSAPGRGTRVTASIPTNSTGDIEAGRIEAGRIASSGVVAGRVAPSGVVAARVAPGGER</sequence>
<evidence type="ECO:0000256" key="3">
    <source>
        <dbReference type="ARBA" id="ARBA00023012"/>
    </source>
</evidence>
<dbReference type="InterPro" id="IPR005467">
    <property type="entry name" value="His_kinase_dom"/>
</dbReference>
<proteinExistence type="predicted"/>
<dbReference type="InterPro" id="IPR003594">
    <property type="entry name" value="HATPase_dom"/>
</dbReference>
<dbReference type="Gene3D" id="1.20.5.1930">
    <property type="match status" value="1"/>
</dbReference>